<name>D0N6U4_PHYIT</name>
<dbReference type="HOGENOM" id="CLU_029013_0_0_1"/>
<dbReference type="Proteomes" id="UP000006643">
    <property type="component" value="Unassembled WGS sequence"/>
</dbReference>
<dbReference type="InParanoid" id="D0N6U4"/>
<evidence type="ECO:0000313" key="2">
    <source>
        <dbReference type="Proteomes" id="UP000006643"/>
    </source>
</evidence>
<evidence type="ECO:0000313" key="1">
    <source>
        <dbReference type="EMBL" id="EEY53293.1"/>
    </source>
</evidence>
<dbReference type="SUPFAM" id="SSF48371">
    <property type="entry name" value="ARM repeat"/>
    <property type="match status" value="1"/>
</dbReference>
<dbReference type="STRING" id="403677.D0N6U4"/>
<dbReference type="OMA" id="MGTTRVL"/>
<organism evidence="1 2">
    <name type="scientific">Phytophthora infestans (strain T30-4)</name>
    <name type="common">Potato late blight agent</name>
    <dbReference type="NCBI Taxonomy" id="403677"/>
    <lineage>
        <taxon>Eukaryota</taxon>
        <taxon>Sar</taxon>
        <taxon>Stramenopiles</taxon>
        <taxon>Oomycota</taxon>
        <taxon>Peronosporomycetes</taxon>
        <taxon>Peronosporales</taxon>
        <taxon>Peronosporaceae</taxon>
        <taxon>Phytophthora</taxon>
    </lineage>
</organism>
<dbReference type="GeneID" id="9463745"/>
<dbReference type="RefSeq" id="XP_002904911.1">
    <property type="nucleotide sequence ID" value="XM_002904865.1"/>
</dbReference>
<proteinExistence type="predicted"/>
<dbReference type="AlphaFoldDB" id="D0N6U4"/>
<dbReference type="EMBL" id="DS028127">
    <property type="protein sequence ID" value="EEY53293.1"/>
    <property type="molecule type" value="Genomic_DNA"/>
</dbReference>
<gene>
    <name evidence="1" type="ORF">PITG_06934</name>
</gene>
<dbReference type="VEuPathDB" id="FungiDB:PITG_06934"/>
<dbReference type="KEGG" id="pif:PITG_06934"/>
<keyword evidence="2" id="KW-1185">Reference proteome</keyword>
<dbReference type="OrthoDB" id="66167at2759"/>
<reference evidence="2" key="1">
    <citation type="journal article" date="2009" name="Nature">
        <title>Genome sequence and analysis of the Irish potato famine pathogen Phytophthora infestans.</title>
        <authorList>
            <consortium name="The Broad Institute Genome Sequencing Platform"/>
            <person name="Haas B.J."/>
            <person name="Kamoun S."/>
            <person name="Zody M.C."/>
            <person name="Jiang R.H."/>
            <person name="Handsaker R.E."/>
            <person name="Cano L.M."/>
            <person name="Grabherr M."/>
            <person name="Kodira C.D."/>
            <person name="Raffaele S."/>
            <person name="Torto-Alalibo T."/>
            <person name="Bozkurt T.O."/>
            <person name="Ah-Fong A.M."/>
            <person name="Alvarado L."/>
            <person name="Anderson V.L."/>
            <person name="Armstrong M.R."/>
            <person name="Avrova A."/>
            <person name="Baxter L."/>
            <person name="Beynon J."/>
            <person name="Boevink P.C."/>
            <person name="Bollmann S.R."/>
            <person name="Bos J.I."/>
            <person name="Bulone V."/>
            <person name="Cai G."/>
            <person name="Cakir C."/>
            <person name="Carrington J.C."/>
            <person name="Chawner M."/>
            <person name="Conti L."/>
            <person name="Costanzo S."/>
            <person name="Ewan R."/>
            <person name="Fahlgren N."/>
            <person name="Fischbach M.A."/>
            <person name="Fugelstad J."/>
            <person name="Gilroy E.M."/>
            <person name="Gnerre S."/>
            <person name="Green P.J."/>
            <person name="Grenville-Briggs L.J."/>
            <person name="Griffith J."/>
            <person name="Grunwald N.J."/>
            <person name="Horn K."/>
            <person name="Horner N.R."/>
            <person name="Hu C.H."/>
            <person name="Huitema E."/>
            <person name="Jeong D.H."/>
            <person name="Jones A.M."/>
            <person name="Jones J.D."/>
            <person name="Jones R.W."/>
            <person name="Karlsson E.K."/>
            <person name="Kunjeti S.G."/>
            <person name="Lamour K."/>
            <person name="Liu Z."/>
            <person name="Ma L."/>
            <person name="Maclean D."/>
            <person name="Chibucos M.C."/>
            <person name="McDonald H."/>
            <person name="McWalters J."/>
            <person name="Meijer H.J."/>
            <person name="Morgan W."/>
            <person name="Morris P.F."/>
            <person name="Munro C.A."/>
            <person name="O'Neill K."/>
            <person name="Ospina-Giraldo M."/>
            <person name="Pinzon A."/>
            <person name="Pritchard L."/>
            <person name="Ramsahoye B."/>
            <person name="Ren Q."/>
            <person name="Restrepo S."/>
            <person name="Roy S."/>
            <person name="Sadanandom A."/>
            <person name="Savidor A."/>
            <person name="Schornack S."/>
            <person name="Schwartz D.C."/>
            <person name="Schumann U.D."/>
            <person name="Schwessinger B."/>
            <person name="Seyer L."/>
            <person name="Sharpe T."/>
            <person name="Silvar C."/>
            <person name="Song J."/>
            <person name="Studholme D.J."/>
            <person name="Sykes S."/>
            <person name="Thines M."/>
            <person name="van de Vondervoort P.J."/>
            <person name="Phuntumart V."/>
            <person name="Wawra S."/>
            <person name="Weide R."/>
            <person name="Win J."/>
            <person name="Young C."/>
            <person name="Zhou S."/>
            <person name="Fry W."/>
            <person name="Meyers B.C."/>
            <person name="van West P."/>
            <person name="Ristaino J."/>
            <person name="Govers F."/>
            <person name="Birch P.R."/>
            <person name="Whisson S.C."/>
            <person name="Judelson H.S."/>
            <person name="Nusbaum C."/>
        </authorList>
    </citation>
    <scope>NUCLEOTIDE SEQUENCE [LARGE SCALE GENOMIC DNA]</scope>
    <source>
        <strain evidence="2">T30-4</strain>
    </source>
</reference>
<dbReference type="InterPro" id="IPR016024">
    <property type="entry name" value="ARM-type_fold"/>
</dbReference>
<dbReference type="eggNOG" id="ENOG502RV82">
    <property type="taxonomic scope" value="Eukaryota"/>
</dbReference>
<accession>D0N6U4</accession>
<sequence length="766" mass="83930">MATNTSTSPKTSSTRRDLARALLDPQSGGVAALRAIFEMATNTSTSPKTSSTRRDLARALLDPQSGGVAAYVQECVHSTRVGVDATFVFLLQVIEELDDAINEFLPSPPNHQPLVHDDEVELGTLLSAASLSIRYVTERQAMIPLLQRYRDAFSKVLRCPVWTHKCFYGLKAVALMGSTRVLESFSDHVPITDVLKQLRWLFPLFKDDNVGAEETAQKMNALLRPSCEFAAVALQTHVGARESIFTDVLLQLLQLLIQEGNNQDTAVADAVKLELATTVAVLLAAKFPYTPLNTFALLTLPAFVEEMEADESKLSAANAMFEPTAEPKSEIVDDAEEKASSVSVVKKLEEECCKVLCSWLEVDTRRVVAAQALAVLYRVIASGSAVDKVANSATSLTTPLDEMTHTLNNVELTALPDFDFINALLESIRDVCLFQHKLATPTLEGAFQAMRTVMPRLETALKSFKKQSAERRSAKAACSAIRHTLVETFLSWLHHPDAANLLTCQVDFLHNIAGTLADPRVYGDVLAVLRLSSVPEANTEYASCRQLAVVTLCQAISQLDRYSKSTANRIVSGLTRIAAACREDIHPLANELVLPLLPSMLDGSQWGKFLRLRTEAVATVLVGCAESDDFQMENHPWISDFMGFLLDPVVSSENVHSFMILCGLIRAERKLLLHVVAFCMANPHTVTHTLHEPLARWPLYEEDVDLVVVTLELLDALLSVDTLRQSVDVDVIYATILQLSDNAASEGLDVISSVCKPVLASLGAKH</sequence>
<protein>
    <submittedName>
        <fullName evidence="1">Uncharacterized protein</fullName>
    </submittedName>
</protein>